<feature type="non-terminal residue" evidence="3">
    <location>
        <position position="55"/>
    </location>
</feature>
<sequence length="55" mass="5966">MSSEARDKSYLLPPQPVKQFLISPPASPPVGWKQSEDAVPVINYDLLCAVSKLGP</sequence>
<keyword evidence="2" id="KW-1185">Reference proteome</keyword>
<dbReference type="PANTHER" id="PTHR10300:SF6">
    <property type="entry name" value="CALCIPRESSIN-3"/>
    <property type="match status" value="1"/>
</dbReference>
<evidence type="ECO:0000256" key="1">
    <source>
        <dbReference type="ARBA" id="ARBA00008209"/>
    </source>
</evidence>
<dbReference type="Pfam" id="PF04847">
    <property type="entry name" value="Calcipressin"/>
    <property type="match status" value="1"/>
</dbReference>
<comment type="similarity">
    <text evidence="1">Belongs to the RCAN family.</text>
</comment>
<accession>A0ABM0Q641</accession>
<name>A0ABM0Q641_GALVR</name>
<organism evidence="2 3">
    <name type="scientific">Galeopterus variegatus</name>
    <name type="common">Malayan flying lemur</name>
    <name type="synonym">Cynocephalus variegatus</name>
    <dbReference type="NCBI Taxonomy" id="482537"/>
    <lineage>
        <taxon>Eukaryota</taxon>
        <taxon>Metazoa</taxon>
        <taxon>Chordata</taxon>
        <taxon>Craniata</taxon>
        <taxon>Vertebrata</taxon>
        <taxon>Euteleostomi</taxon>
        <taxon>Mammalia</taxon>
        <taxon>Eutheria</taxon>
        <taxon>Euarchontoglires</taxon>
        <taxon>Dermoptera</taxon>
        <taxon>Cynocephalidae</taxon>
        <taxon>Galeopterus</taxon>
    </lineage>
</organism>
<evidence type="ECO:0000313" key="2">
    <source>
        <dbReference type="Proteomes" id="UP000694923"/>
    </source>
</evidence>
<protein>
    <submittedName>
        <fullName evidence="3">Calcipressin-3-like</fullName>
    </submittedName>
</protein>
<dbReference type="Proteomes" id="UP000694923">
    <property type="component" value="Unplaced"/>
</dbReference>
<reference evidence="3" key="1">
    <citation type="submission" date="2025-08" db="UniProtKB">
        <authorList>
            <consortium name="RefSeq"/>
        </authorList>
    </citation>
    <scope>IDENTIFICATION</scope>
</reference>
<dbReference type="InterPro" id="IPR006931">
    <property type="entry name" value="Calcipressin"/>
</dbReference>
<evidence type="ECO:0000313" key="3">
    <source>
        <dbReference type="RefSeq" id="XP_008563832.1"/>
    </source>
</evidence>
<dbReference type="GeneID" id="103584711"/>
<dbReference type="RefSeq" id="XP_008563832.1">
    <property type="nucleotide sequence ID" value="XM_008565610.1"/>
</dbReference>
<dbReference type="PANTHER" id="PTHR10300">
    <property type="entry name" value="CALCIPRESSIN"/>
    <property type="match status" value="1"/>
</dbReference>
<proteinExistence type="inferred from homology"/>
<gene>
    <name evidence="3" type="primary">LOC103584711</name>
</gene>